<accession>A0A545UZ55</accession>
<dbReference type="AlphaFoldDB" id="A0A545UZ55"/>
<comment type="caution">
    <text evidence="1">The sequence shown here is derived from an EMBL/GenBank/DDBJ whole genome shotgun (WGS) entry which is preliminary data.</text>
</comment>
<reference evidence="1 2" key="1">
    <citation type="journal article" date="2019" name="Appl. Microbiol. Biotechnol.">
        <title>Genome sequence of Isaria javanica and comparative genome analysis insights into family S53 peptidase evolution in fungal entomopathogens.</title>
        <authorList>
            <person name="Lin R."/>
            <person name="Zhang X."/>
            <person name="Xin B."/>
            <person name="Zou M."/>
            <person name="Gao Y."/>
            <person name="Qin F."/>
            <person name="Hu Q."/>
            <person name="Xie B."/>
            <person name="Cheng X."/>
        </authorList>
    </citation>
    <scope>NUCLEOTIDE SEQUENCE [LARGE SCALE GENOMIC DNA]</scope>
    <source>
        <strain evidence="1 2">IJ1G</strain>
    </source>
</reference>
<keyword evidence="2" id="KW-1185">Reference proteome</keyword>
<gene>
    <name evidence="1" type="ORF">IF1G_06744</name>
</gene>
<dbReference type="Proteomes" id="UP000315783">
    <property type="component" value="Unassembled WGS sequence"/>
</dbReference>
<evidence type="ECO:0000313" key="1">
    <source>
        <dbReference type="EMBL" id="TQV94733.1"/>
    </source>
</evidence>
<evidence type="ECO:0000313" key="2">
    <source>
        <dbReference type="Proteomes" id="UP000315783"/>
    </source>
</evidence>
<protein>
    <submittedName>
        <fullName evidence="1">Uncharacterized protein</fullName>
    </submittedName>
</protein>
<proteinExistence type="predicted"/>
<organism evidence="1 2">
    <name type="scientific">Cordyceps javanica</name>
    <dbReference type="NCBI Taxonomy" id="43265"/>
    <lineage>
        <taxon>Eukaryota</taxon>
        <taxon>Fungi</taxon>
        <taxon>Dikarya</taxon>
        <taxon>Ascomycota</taxon>
        <taxon>Pezizomycotina</taxon>
        <taxon>Sordariomycetes</taxon>
        <taxon>Hypocreomycetidae</taxon>
        <taxon>Hypocreales</taxon>
        <taxon>Cordycipitaceae</taxon>
        <taxon>Cordyceps</taxon>
    </lineage>
</organism>
<dbReference type="EMBL" id="SPUK01000009">
    <property type="protein sequence ID" value="TQV94733.1"/>
    <property type="molecule type" value="Genomic_DNA"/>
</dbReference>
<name>A0A545UZ55_9HYPO</name>
<sequence>MHVPLHEAGDSASEQPLRNLSRSVTLGYQQLFVPARATRSQEGPTSCCLCTKRFALCYKSQKAFLYAGAFLDRTDETDDQTPPYRAC</sequence>